<name>A0A7S1ZE75_TRICV</name>
<organism evidence="1">
    <name type="scientific">Trieres chinensis</name>
    <name type="common">Marine centric diatom</name>
    <name type="synonym">Odontella sinensis</name>
    <dbReference type="NCBI Taxonomy" id="1514140"/>
    <lineage>
        <taxon>Eukaryota</taxon>
        <taxon>Sar</taxon>
        <taxon>Stramenopiles</taxon>
        <taxon>Ochrophyta</taxon>
        <taxon>Bacillariophyta</taxon>
        <taxon>Mediophyceae</taxon>
        <taxon>Biddulphiophycidae</taxon>
        <taxon>Eupodiscales</taxon>
        <taxon>Parodontellaceae</taxon>
        <taxon>Trieres</taxon>
    </lineage>
</organism>
<dbReference type="EMBL" id="HBGO01015231">
    <property type="protein sequence ID" value="CAD9336336.1"/>
    <property type="molecule type" value="Transcribed_RNA"/>
</dbReference>
<sequence>MVASKKNGRRGLYHRDVPMLLDLSMDIVDIDLALDLAGEIISNYPYIENPAALSKALDHLRAIAKSTIERDGLSDPCSIEVMRRIISIYDMMSASKSEHARHSISVPFELNLLLEACATVDNPDNVMLARIATKCEKRLVELIAETAAPVDVINTFAKWGRSNGASATVLPALRSSLLWGAHVGIQKELSGALMRIQQARRQVRPAPGTQELDWQDHIKSVHKPASIADGRIWQKLTSGDVSIKK</sequence>
<accession>A0A7S1ZE75</accession>
<gene>
    <name evidence="1" type="ORF">OSIN01602_LOCUS8599</name>
</gene>
<evidence type="ECO:0000313" key="1">
    <source>
        <dbReference type="EMBL" id="CAD9336336.1"/>
    </source>
</evidence>
<proteinExistence type="predicted"/>
<protein>
    <submittedName>
        <fullName evidence="1">Uncharacterized protein</fullName>
    </submittedName>
</protein>
<reference evidence="1" key="1">
    <citation type="submission" date="2021-01" db="EMBL/GenBank/DDBJ databases">
        <authorList>
            <person name="Corre E."/>
            <person name="Pelletier E."/>
            <person name="Niang G."/>
            <person name="Scheremetjew M."/>
            <person name="Finn R."/>
            <person name="Kale V."/>
            <person name="Holt S."/>
            <person name="Cochrane G."/>
            <person name="Meng A."/>
            <person name="Brown T."/>
            <person name="Cohen L."/>
        </authorList>
    </citation>
    <scope>NUCLEOTIDE SEQUENCE</scope>
    <source>
        <strain evidence="1">Grunow 1884</strain>
    </source>
</reference>
<dbReference type="AlphaFoldDB" id="A0A7S1ZE75"/>